<sequence length="318" mass="35950">MTARVVKFKYGSDIRRRVMERRIINFVELNRLVHELYKDRISVNMDLKFKYIDGGWLILTYNCLKDGDMVTVTNDTDLRLALESVANIKFLVYPSYCHEDSDPCAAFKKNFSLSQLEAVSIAQQLVVMRALLLKIIDRIASENKTSVAVPPKPTFDETIPPGLLAEDTYIYPESQNEINLTGTQRPLSPEPPFERTIQPPSEHTADLTQLFTLQSQNMDQLATSDSIRPKQTEHSGLLHLAKEDPPMPPNVSGSPVLIASKQADFPDVGTHPVLPTDKESVPHSQYVLTNQHLVDRNKKQMPEVAISWNPQSLVIHNH</sequence>
<dbReference type="CDD" id="cd05992">
    <property type="entry name" value="PB1"/>
    <property type="match status" value="1"/>
</dbReference>
<reference evidence="4" key="1">
    <citation type="submission" date="2016-06" db="UniProtKB">
        <authorList>
            <consortium name="WormBaseParasite"/>
        </authorList>
    </citation>
    <scope>IDENTIFICATION</scope>
</reference>
<dbReference type="Pfam" id="PF00564">
    <property type="entry name" value="PB1"/>
    <property type="match status" value="1"/>
</dbReference>
<accession>A0A183AZJ0</accession>
<dbReference type="SUPFAM" id="SSF54277">
    <property type="entry name" value="CAD &amp; PB1 domains"/>
    <property type="match status" value="1"/>
</dbReference>
<name>A0A183AZJ0_9TREM</name>
<dbReference type="EMBL" id="UZAN01052725">
    <property type="protein sequence ID" value="VDP89647.1"/>
    <property type="molecule type" value="Genomic_DNA"/>
</dbReference>
<organism evidence="4">
    <name type="scientific">Echinostoma caproni</name>
    <dbReference type="NCBI Taxonomy" id="27848"/>
    <lineage>
        <taxon>Eukaryota</taxon>
        <taxon>Metazoa</taxon>
        <taxon>Spiralia</taxon>
        <taxon>Lophotrochozoa</taxon>
        <taxon>Platyhelminthes</taxon>
        <taxon>Trematoda</taxon>
        <taxon>Digenea</taxon>
        <taxon>Plagiorchiida</taxon>
        <taxon>Echinostomata</taxon>
        <taxon>Echinostomatoidea</taxon>
        <taxon>Echinostomatidae</taxon>
        <taxon>Echinostoma</taxon>
    </lineage>
</organism>
<evidence type="ECO:0000313" key="4">
    <source>
        <dbReference type="WBParaSite" id="ECPE_0001241101-mRNA-1"/>
    </source>
</evidence>
<evidence type="ECO:0000259" key="1">
    <source>
        <dbReference type="PROSITE" id="PS51745"/>
    </source>
</evidence>
<evidence type="ECO:0000313" key="3">
    <source>
        <dbReference type="Proteomes" id="UP000272942"/>
    </source>
</evidence>
<proteinExistence type="predicted"/>
<dbReference type="Proteomes" id="UP000272942">
    <property type="component" value="Unassembled WGS sequence"/>
</dbReference>
<feature type="domain" description="PB1" evidence="1">
    <location>
        <begin position="3"/>
        <end position="95"/>
    </location>
</feature>
<keyword evidence="3" id="KW-1185">Reference proteome</keyword>
<dbReference type="InterPro" id="IPR000270">
    <property type="entry name" value="PB1_dom"/>
</dbReference>
<dbReference type="InterPro" id="IPR053793">
    <property type="entry name" value="PB1-like"/>
</dbReference>
<dbReference type="WBParaSite" id="ECPE_0001241101-mRNA-1">
    <property type="protein sequence ID" value="ECPE_0001241101-mRNA-1"/>
    <property type="gene ID" value="ECPE_0001241101"/>
</dbReference>
<dbReference type="PROSITE" id="PS51745">
    <property type="entry name" value="PB1"/>
    <property type="match status" value="1"/>
</dbReference>
<evidence type="ECO:0000313" key="2">
    <source>
        <dbReference type="EMBL" id="VDP89647.1"/>
    </source>
</evidence>
<reference evidence="2 3" key="2">
    <citation type="submission" date="2018-11" db="EMBL/GenBank/DDBJ databases">
        <authorList>
            <consortium name="Pathogen Informatics"/>
        </authorList>
    </citation>
    <scope>NUCLEOTIDE SEQUENCE [LARGE SCALE GENOMIC DNA]</scope>
    <source>
        <strain evidence="2 3">Egypt</strain>
    </source>
</reference>
<gene>
    <name evidence="2" type="ORF">ECPE_LOCUS12375</name>
</gene>
<dbReference type="AlphaFoldDB" id="A0A183AZJ0"/>
<dbReference type="OrthoDB" id="1594986at2759"/>
<dbReference type="Gene3D" id="3.10.20.90">
    <property type="entry name" value="Phosphatidylinositol 3-kinase Catalytic Subunit, Chain A, domain 1"/>
    <property type="match status" value="1"/>
</dbReference>
<protein>
    <submittedName>
        <fullName evidence="4">PB1 domain-containing protein</fullName>
    </submittedName>
</protein>